<dbReference type="STRING" id="554055.A0A2P6V1Z7"/>
<dbReference type="Pfam" id="PF07224">
    <property type="entry name" value="Chlorophyllase"/>
    <property type="match status" value="1"/>
</dbReference>
<proteinExistence type="predicted"/>
<dbReference type="PANTHER" id="PTHR33428:SF14">
    <property type="entry name" value="CARBOXYLESTERASE TYPE B DOMAIN-CONTAINING PROTEIN"/>
    <property type="match status" value="1"/>
</dbReference>
<feature type="region of interest" description="Disordered" evidence="1">
    <location>
        <begin position="358"/>
        <end position="392"/>
    </location>
</feature>
<accession>A0A2P6V1Z7</accession>
<dbReference type="EMBL" id="LHPF02000042">
    <property type="protein sequence ID" value="PSC68105.1"/>
    <property type="molecule type" value="Genomic_DNA"/>
</dbReference>
<organism evidence="2 3">
    <name type="scientific">Micractinium conductrix</name>
    <dbReference type="NCBI Taxonomy" id="554055"/>
    <lineage>
        <taxon>Eukaryota</taxon>
        <taxon>Viridiplantae</taxon>
        <taxon>Chlorophyta</taxon>
        <taxon>core chlorophytes</taxon>
        <taxon>Trebouxiophyceae</taxon>
        <taxon>Chlorellales</taxon>
        <taxon>Chlorellaceae</taxon>
        <taxon>Chlorella clade</taxon>
        <taxon>Micractinium</taxon>
    </lineage>
</organism>
<protein>
    <submittedName>
        <fullName evidence="2">Alpha beta-hydrolase</fullName>
    </submittedName>
</protein>
<dbReference type="GO" id="GO:0015996">
    <property type="term" value="P:chlorophyll catabolic process"/>
    <property type="evidence" value="ECO:0007669"/>
    <property type="project" value="TreeGrafter"/>
</dbReference>
<dbReference type="AlphaFoldDB" id="A0A2P6V1Z7"/>
<sequence length="457" mass="47193">MEARALPAPAVPPARRPPPITFRHRAASKQRLSAAAGLALLGAGGTQAPAAAVAAALPSSTNRQLMELVAAAKPAWPAASPVDFPNYALPGPYTPALLPPLEHTCASCFPLCSDNRCLVKLRVVYPRGGTAVGLKPPFPLAIITPGFLVGSDQYLSYAERLASWGYVTILWDKNEKAMEPLTDDLCVALLREVIDWAGADPLMRQLADTTRVYLCGHSRGGKLSTLAGIADERVKALFLVDPVDTTVYAPRGPGFPSAVAGLEDLGRAGRSLPLAVVGSGLGGDCVPSDSNYAIYYAAASAPAWEVVIQNAGHFQYLDGRGGVMDAICAVGNAPDASVAALTQAAMVAWAETMVRDDSSRLVDGGQRPASGSSSSGSSAGGSAGGPKPRLRMGLDGDGNVVAGLASWDAAERLFATEKRAEELLLATSSGGSGGGGRGGAALHVSVRLKNFQLLWSN</sequence>
<evidence type="ECO:0000313" key="2">
    <source>
        <dbReference type="EMBL" id="PSC68105.1"/>
    </source>
</evidence>
<dbReference type="PANTHER" id="PTHR33428">
    <property type="entry name" value="CHLOROPHYLLASE-2, CHLOROPLASTIC"/>
    <property type="match status" value="1"/>
</dbReference>
<dbReference type="GO" id="GO:0047746">
    <property type="term" value="F:chlorophyllase activity"/>
    <property type="evidence" value="ECO:0007669"/>
    <property type="project" value="TreeGrafter"/>
</dbReference>
<dbReference type="InterPro" id="IPR017395">
    <property type="entry name" value="Chlorophyllase-like"/>
</dbReference>
<dbReference type="SUPFAM" id="SSF53474">
    <property type="entry name" value="alpha/beta-Hydrolases"/>
    <property type="match status" value="1"/>
</dbReference>
<reference evidence="2 3" key="1">
    <citation type="journal article" date="2018" name="Plant J.">
        <title>Genome sequences of Chlorella sorokiniana UTEX 1602 and Micractinium conductrix SAG 241.80: implications to maltose excretion by a green alga.</title>
        <authorList>
            <person name="Arriola M.B."/>
            <person name="Velmurugan N."/>
            <person name="Zhang Y."/>
            <person name="Plunkett M.H."/>
            <person name="Hondzo H."/>
            <person name="Barney B.M."/>
        </authorList>
    </citation>
    <scope>NUCLEOTIDE SEQUENCE [LARGE SCALE GENOMIC DNA]</scope>
    <source>
        <strain evidence="2 3">SAG 241.80</strain>
    </source>
</reference>
<evidence type="ECO:0000256" key="1">
    <source>
        <dbReference type="SAM" id="MobiDB-lite"/>
    </source>
</evidence>
<dbReference type="InterPro" id="IPR029058">
    <property type="entry name" value="AB_hydrolase_fold"/>
</dbReference>
<name>A0A2P6V1Z7_9CHLO</name>
<dbReference type="Gene3D" id="3.40.50.1820">
    <property type="entry name" value="alpha/beta hydrolase"/>
    <property type="match status" value="1"/>
</dbReference>
<dbReference type="OrthoDB" id="2093222at2759"/>
<dbReference type="Proteomes" id="UP000239649">
    <property type="component" value="Unassembled WGS sequence"/>
</dbReference>
<comment type="caution">
    <text evidence="2">The sequence shown here is derived from an EMBL/GenBank/DDBJ whole genome shotgun (WGS) entry which is preliminary data.</text>
</comment>
<gene>
    <name evidence="2" type="ORF">C2E20_8255</name>
</gene>
<evidence type="ECO:0000313" key="3">
    <source>
        <dbReference type="Proteomes" id="UP000239649"/>
    </source>
</evidence>
<keyword evidence="3" id="KW-1185">Reference proteome</keyword>